<dbReference type="SUPFAM" id="SSF55811">
    <property type="entry name" value="Nudix"/>
    <property type="match status" value="1"/>
</dbReference>
<evidence type="ECO:0000256" key="6">
    <source>
        <dbReference type="ARBA" id="ARBA00023211"/>
    </source>
</evidence>
<keyword evidence="5" id="KW-0460">Magnesium</keyword>
<keyword evidence="3" id="KW-0479">Metal-binding</keyword>
<evidence type="ECO:0000313" key="9">
    <source>
        <dbReference type="Proteomes" id="UP001141619"/>
    </source>
</evidence>
<keyword evidence="4" id="KW-0378">Hydrolase</keyword>
<dbReference type="NCBIfam" id="NF007980">
    <property type="entry name" value="PRK10707.1"/>
    <property type="match status" value="1"/>
</dbReference>
<dbReference type="RefSeq" id="WP_274942843.1">
    <property type="nucleotide sequence ID" value="NZ_JANWOI010000001.1"/>
</dbReference>
<evidence type="ECO:0000256" key="3">
    <source>
        <dbReference type="ARBA" id="ARBA00022723"/>
    </source>
</evidence>
<comment type="caution">
    <text evidence="8">The sequence shown here is derived from an EMBL/GenBank/DDBJ whole genome shotgun (WGS) entry which is preliminary data.</text>
</comment>
<dbReference type="CDD" id="cd03426">
    <property type="entry name" value="NUDIX_CoAse_Nudt7"/>
    <property type="match status" value="1"/>
</dbReference>
<dbReference type="Proteomes" id="UP001141619">
    <property type="component" value="Unassembled WGS sequence"/>
</dbReference>
<dbReference type="GO" id="GO:0010945">
    <property type="term" value="F:coenzyme A diphosphatase activity"/>
    <property type="evidence" value="ECO:0007669"/>
    <property type="project" value="InterPro"/>
</dbReference>
<evidence type="ECO:0000259" key="7">
    <source>
        <dbReference type="PROSITE" id="PS51462"/>
    </source>
</evidence>
<evidence type="ECO:0000313" key="8">
    <source>
        <dbReference type="EMBL" id="MDA5193149.1"/>
    </source>
</evidence>
<dbReference type="Gene3D" id="3.90.79.10">
    <property type="entry name" value="Nucleoside Triphosphate Pyrophosphohydrolase"/>
    <property type="match status" value="1"/>
</dbReference>
<evidence type="ECO:0000256" key="5">
    <source>
        <dbReference type="ARBA" id="ARBA00022842"/>
    </source>
</evidence>
<dbReference type="InterPro" id="IPR045121">
    <property type="entry name" value="CoAse"/>
</dbReference>
<dbReference type="EMBL" id="JANWOI010000001">
    <property type="protein sequence ID" value="MDA5193149.1"/>
    <property type="molecule type" value="Genomic_DNA"/>
</dbReference>
<feature type="domain" description="Nudix hydrolase" evidence="7">
    <location>
        <begin position="43"/>
        <end position="176"/>
    </location>
</feature>
<dbReference type="GO" id="GO:0046872">
    <property type="term" value="F:metal ion binding"/>
    <property type="evidence" value="ECO:0007669"/>
    <property type="project" value="UniProtKB-KW"/>
</dbReference>
<dbReference type="InterPro" id="IPR015797">
    <property type="entry name" value="NUDIX_hydrolase-like_dom_sf"/>
</dbReference>
<comment type="cofactor">
    <cofactor evidence="1">
        <name>Mn(2+)</name>
        <dbReference type="ChEBI" id="CHEBI:29035"/>
    </cofactor>
</comment>
<gene>
    <name evidence="8" type="ORF">NYP16_04160</name>
</gene>
<comment type="cofactor">
    <cofactor evidence="2">
        <name>Mg(2+)</name>
        <dbReference type="ChEBI" id="CHEBI:18420"/>
    </cofactor>
</comment>
<sequence>MSDVFGRDLIQARLAALRLTPEDYRGEHELNPDFAPDIAERVVREASVLVPLVERPEGLSVLLTRRSDQLQSHAGQVSFPGGRREDTDADAIATALRETEEEVGITSRYIDVAGRLRDYLTGTGYRITPVVGFVTPGFVLRPDPFEVAEIFEVPFAFLMDPRNHSLERVHWRGAMREYYAMPYNGHYIWGATAGMLRNFYETLRGE</sequence>
<organism evidence="8 9">
    <name type="scientific">Govanella unica</name>
    <dbReference type="NCBI Taxonomy" id="2975056"/>
    <lineage>
        <taxon>Bacteria</taxon>
        <taxon>Pseudomonadati</taxon>
        <taxon>Pseudomonadota</taxon>
        <taxon>Alphaproteobacteria</taxon>
        <taxon>Emcibacterales</taxon>
        <taxon>Govanellaceae</taxon>
        <taxon>Govanella</taxon>
    </lineage>
</organism>
<dbReference type="PROSITE" id="PS51462">
    <property type="entry name" value="NUDIX"/>
    <property type="match status" value="1"/>
</dbReference>
<reference evidence="8" key="1">
    <citation type="submission" date="2022-08" db="EMBL/GenBank/DDBJ databases">
        <authorList>
            <person name="Vandamme P."/>
            <person name="Hettiarachchi A."/>
            <person name="Peeters C."/>
            <person name="Cnockaert M."/>
            <person name="Carlier A."/>
        </authorList>
    </citation>
    <scope>NUCLEOTIDE SEQUENCE</scope>
    <source>
        <strain evidence="8">LMG 31809</strain>
    </source>
</reference>
<keyword evidence="9" id="KW-1185">Reference proteome</keyword>
<dbReference type="Pfam" id="PF00293">
    <property type="entry name" value="NUDIX"/>
    <property type="match status" value="1"/>
</dbReference>
<evidence type="ECO:0000256" key="2">
    <source>
        <dbReference type="ARBA" id="ARBA00001946"/>
    </source>
</evidence>
<dbReference type="PANTHER" id="PTHR12992:SF11">
    <property type="entry name" value="MITOCHONDRIAL COENZYME A DIPHOSPHATASE NUDT8"/>
    <property type="match status" value="1"/>
</dbReference>
<name>A0A9X3TX01_9PROT</name>
<reference evidence="8" key="2">
    <citation type="journal article" date="2023" name="Syst. Appl. Microbiol.">
        <title>Govania unica gen. nov., sp. nov., a rare biosphere bacterium that represents a novel family in the class Alphaproteobacteria.</title>
        <authorList>
            <person name="Vandamme P."/>
            <person name="Peeters C."/>
            <person name="Hettiarachchi A."/>
            <person name="Cnockaert M."/>
            <person name="Carlier A."/>
        </authorList>
    </citation>
    <scope>NUCLEOTIDE SEQUENCE</scope>
    <source>
        <strain evidence="8">LMG 31809</strain>
    </source>
</reference>
<protein>
    <submittedName>
        <fullName evidence="8">CoA pyrophosphatase</fullName>
    </submittedName>
</protein>
<keyword evidence="6" id="KW-0464">Manganese</keyword>
<dbReference type="PANTHER" id="PTHR12992">
    <property type="entry name" value="NUDIX HYDROLASE"/>
    <property type="match status" value="1"/>
</dbReference>
<accession>A0A9X3TX01</accession>
<evidence type="ECO:0000256" key="1">
    <source>
        <dbReference type="ARBA" id="ARBA00001936"/>
    </source>
</evidence>
<evidence type="ECO:0000256" key="4">
    <source>
        <dbReference type="ARBA" id="ARBA00022801"/>
    </source>
</evidence>
<proteinExistence type="predicted"/>
<dbReference type="AlphaFoldDB" id="A0A9X3TX01"/>
<dbReference type="InterPro" id="IPR000086">
    <property type="entry name" value="NUDIX_hydrolase_dom"/>
</dbReference>